<accession>A0A6A4KRG6</accession>
<dbReference type="PANTHER" id="PTHR31744">
    <property type="entry name" value="PROTEIN CUP-SHAPED COTYLEDON 2-RELATED"/>
    <property type="match status" value="1"/>
</dbReference>
<dbReference type="Pfam" id="PF02365">
    <property type="entry name" value="NAM"/>
    <property type="match status" value="1"/>
</dbReference>
<evidence type="ECO:0000256" key="5">
    <source>
        <dbReference type="ARBA" id="ARBA00023242"/>
    </source>
</evidence>
<evidence type="ECO:0000256" key="2">
    <source>
        <dbReference type="ARBA" id="ARBA00023015"/>
    </source>
</evidence>
<feature type="transmembrane region" description="Helical" evidence="7">
    <location>
        <begin position="614"/>
        <end position="632"/>
    </location>
</feature>
<dbReference type="Proteomes" id="UP000428333">
    <property type="component" value="Linkage Group LG11"/>
</dbReference>
<feature type="region of interest" description="Disordered" evidence="6">
    <location>
        <begin position="167"/>
        <end position="225"/>
    </location>
</feature>
<gene>
    <name evidence="9" type="ORF">C3L33_17950</name>
</gene>
<feature type="domain" description="NAC" evidence="8">
    <location>
        <begin position="6"/>
        <end position="156"/>
    </location>
</feature>
<dbReference type="PROSITE" id="PS51005">
    <property type="entry name" value="NAC"/>
    <property type="match status" value="1"/>
</dbReference>
<dbReference type="GO" id="GO:0003677">
    <property type="term" value="F:DNA binding"/>
    <property type="evidence" value="ECO:0007669"/>
    <property type="project" value="UniProtKB-KW"/>
</dbReference>
<dbReference type="GO" id="GO:0005634">
    <property type="term" value="C:nucleus"/>
    <property type="evidence" value="ECO:0007669"/>
    <property type="project" value="UniProtKB-SubCell"/>
</dbReference>
<keyword evidence="4" id="KW-0804">Transcription</keyword>
<keyword evidence="7" id="KW-1133">Transmembrane helix</keyword>
<proteinExistence type="predicted"/>
<dbReference type="AlphaFoldDB" id="A0A6A4KRG6"/>
<keyword evidence="3" id="KW-0238">DNA-binding</keyword>
<dbReference type="OrthoDB" id="1860415at2759"/>
<feature type="non-terminal residue" evidence="9">
    <location>
        <position position="1"/>
    </location>
</feature>
<evidence type="ECO:0000259" key="8">
    <source>
        <dbReference type="PROSITE" id="PS51005"/>
    </source>
</evidence>
<protein>
    <recommendedName>
        <fullName evidence="8">NAC domain-containing protein</fullName>
    </recommendedName>
</protein>
<feature type="compositionally biased region" description="Low complexity" evidence="6">
    <location>
        <begin position="168"/>
        <end position="183"/>
    </location>
</feature>
<comment type="caution">
    <text evidence="9">The sequence shown here is derived from an EMBL/GenBank/DDBJ whole genome shotgun (WGS) entry which is preliminary data.</text>
</comment>
<dbReference type="InterPro" id="IPR036093">
    <property type="entry name" value="NAC_dom_sf"/>
</dbReference>
<keyword evidence="7" id="KW-0472">Membrane</keyword>
<name>A0A6A4KRG6_9ERIC</name>
<dbReference type="InterPro" id="IPR003441">
    <property type="entry name" value="NAC-dom"/>
</dbReference>
<dbReference type="GO" id="GO:0006355">
    <property type="term" value="P:regulation of DNA-templated transcription"/>
    <property type="evidence" value="ECO:0007669"/>
    <property type="project" value="InterPro"/>
</dbReference>
<evidence type="ECO:0000313" key="9">
    <source>
        <dbReference type="EMBL" id="KAE9450133.1"/>
    </source>
</evidence>
<evidence type="ECO:0000256" key="7">
    <source>
        <dbReference type="SAM" id="Phobius"/>
    </source>
</evidence>
<evidence type="ECO:0000313" key="10">
    <source>
        <dbReference type="Proteomes" id="UP000428333"/>
    </source>
</evidence>
<dbReference type="EMBL" id="QEFC01003084">
    <property type="protein sequence ID" value="KAE9450133.1"/>
    <property type="molecule type" value="Genomic_DNA"/>
</dbReference>
<reference evidence="9 10" key="1">
    <citation type="journal article" date="2019" name="Genome Biol. Evol.">
        <title>The Rhododendron genome and chromosomal organization provide insight into shared whole-genome duplications across the heath family (Ericaceae).</title>
        <authorList>
            <person name="Soza V.L."/>
            <person name="Lindsley D."/>
            <person name="Waalkes A."/>
            <person name="Ramage E."/>
            <person name="Patwardhan R.P."/>
            <person name="Burton J.N."/>
            <person name="Adey A."/>
            <person name="Kumar A."/>
            <person name="Qiu R."/>
            <person name="Shendure J."/>
            <person name="Hall B."/>
        </authorList>
    </citation>
    <scope>NUCLEOTIDE SEQUENCE [LARGE SCALE GENOMIC DNA]</scope>
    <source>
        <strain evidence="9">RSF 1966-606</strain>
    </source>
</reference>
<evidence type="ECO:0000256" key="4">
    <source>
        <dbReference type="ARBA" id="ARBA00023163"/>
    </source>
</evidence>
<feature type="transmembrane region" description="Helical" evidence="7">
    <location>
        <begin position="532"/>
        <end position="551"/>
    </location>
</feature>
<evidence type="ECO:0000256" key="3">
    <source>
        <dbReference type="ARBA" id="ARBA00023125"/>
    </source>
</evidence>
<feature type="compositionally biased region" description="Low complexity" evidence="6">
    <location>
        <begin position="202"/>
        <end position="219"/>
    </location>
</feature>
<dbReference type="SUPFAM" id="SSF101941">
    <property type="entry name" value="NAC domain"/>
    <property type="match status" value="1"/>
</dbReference>
<keyword evidence="2" id="KW-0805">Transcription regulation</keyword>
<keyword evidence="10" id="KW-1185">Reference proteome</keyword>
<dbReference type="Gene3D" id="2.170.150.80">
    <property type="entry name" value="NAC domain"/>
    <property type="match status" value="1"/>
</dbReference>
<organism evidence="9 10">
    <name type="scientific">Rhododendron williamsianum</name>
    <dbReference type="NCBI Taxonomy" id="262921"/>
    <lineage>
        <taxon>Eukaryota</taxon>
        <taxon>Viridiplantae</taxon>
        <taxon>Streptophyta</taxon>
        <taxon>Embryophyta</taxon>
        <taxon>Tracheophyta</taxon>
        <taxon>Spermatophyta</taxon>
        <taxon>Magnoliopsida</taxon>
        <taxon>eudicotyledons</taxon>
        <taxon>Gunneridae</taxon>
        <taxon>Pentapetalae</taxon>
        <taxon>asterids</taxon>
        <taxon>Ericales</taxon>
        <taxon>Ericaceae</taxon>
        <taxon>Ericoideae</taxon>
        <taxon>Rhodoreae</taxon>
        <taxon>Rhododendron</taxon>
    </lineage>
</organism>
<comment type="subcellular location">
    <subcellularLocation>
        <location evidence="1">Nucleus</location>
    </subcellularLocation>
</comment>
<dbReference type="PANTHER" id="PTHR31744:SF210">
    <property type="entry name" value="NAC DOMAIN-CONTAINING PROTEIN 86-LIKE"/>
    <property type="match status" value="1"/>
</dbReference>
<evidence type="ECO:0000256" key="1">
    <source>
        <dbReference type="ARBA" id="ARBA00004123"/>
    </source>
</evidence>
<sequence length="637" mass="71426">MAPVSLPPGFRFHPTDEELVAYYLSRKINGKKIELEVIPEVDLYKCEPWDLPGKSLLPSKDLEWYFFSPRDRKYPNGSRTNRATKAGYWKATGKDRKVNSQMRAVGMKKTLVYYRGRAPHGARTDWVMHEYRLDERECETNTGLQDAYALCRVFKKSATSSKIGDCVGSSSIQVSSDQSSGVDLPSEGRCEDVDGSGSDYQTPMDTTSSPTPGSTPNHTHGSNDENWMRYLADDAFSLTNQPFPNCGVASYPPSKVDIALECARLQQRLSMPPLEAQDFPQGGFVDMKTTQSSSTIHANTDEQDILQEILSVAQVSQELINQDSWSRSYAPSSDFSFPPHPEQVPRGMSMSTGDSSRFLGNTSSLGVGGSDEGLKSERVVENLRWVGMSSKDLEKSFLEEFKAVPIGSISNFPTREGEMDDDCNNFNKYNEVVSNDFPLRFSDGTQNDDFLDDGDVDDDFSTTPSFEVYEKVEVHCGMLVSTRQVADTFFHQVAPSEIAKVYLIPAVMHNYSTIKADSPTKPKSKGLFGKTVSPMITIMALLLNYYCLYFGDQSLEDEKLRRESLPASCSNVLKSRERDCSSETVAWDYRKRKIWFVEKIIGERISCVALKKILWAYLTIALAICSIWVHHIEPNCP</sequence>
<dbReference type="FunFam" id="2.170.150.80:FF:000002">
    <property type="entry name" value="Nac domain-containing protein 86"/>
    <property type="match status" value="1"/>
</dbReference>
<keyword evidence="5" id="KW-0539">Nucleus</keyword>
<evidence type="ECO:0000256" key="6">
    <source>
        <dbReference type="SAM" id="MobiDB-lite"/>
    </source>
</evidence>
<keyword evidence="7" id="KW-0812">Transmembrane</keyword>